<reference evidence="8" key="1">
    <citation type="journal article" date="2019" name="Int. J. Syst. Evol. Microbiol.">
        <title>The Global Catalogue of Microorganisms (GCM) 10K type strain sequencing project: providing services to taxonomists for standard genome sequencing and annotation.</title>
        <authorList>
            <consortium name="The Broad Institute Genomics Platform"/>
            <consortium name="The Broad Institute Genome Sequencing Center for Infectious Disease"/>
            <person name="Wu L."/>
            <person name="Ma J."/>
        </authorList>
    </citation>
    <scope>NUCLEOTIDE SEQUENCE [LARGE SCALE GENOMIC DNA]</scope>
    <source>
        <strain evidence="8">KCTC 52231</strain>
    </source>
</reference>
<dbReference type="Gene3D" id="3.30.2400.10">
    <property type="entry name" value="Major capsid protein gp5"/>
    <property type="match status" value="1"/>
</dbReference>
<proteinExistence type="predicted"/>
<feature type="domain" description="Prohead serine protease" evidence="5">
    <location>
        <begin position="22"/>
        <end position="152"/>
    </location>
</feature>
<dbReference type="Pfam" id="PF04586">
    <property type="entry name" value="Peptidase_S78"/>
    <property type="match status" value="1"/>
</dbReference>
<accession>A0ABV7IA44</accession>
<evidence type="ECO:0000313" key="8">
    <source>
        <dbReference type="Proteomes" id="UP001595647"/>
    </source>
</evidence>
<evidence type="ECO:0000256" key="4">
    <source>
        <dbReference type="ARBA" id="ARBA00022801"/>
    </source>
</evidence>
<keyword evidence="3" id="KW-0645">Protease</keyword>
<evidence type="ECO:0000313" key="7">
    <source>
        <dbReference type="EMBL" id="MFC3165322.1"/>
    </source>
</evidence>
<comment type="subcellular location">
    <subcellularLocation>
        <location evidence="1">Virion</location>
    </subcellularLocation>
</comment>
<dbReference type="Gene3D" id="3.30.2320.10">
    <property type="entry name" value="hypothetical protein PF0899 domain"/>
    <property type="match status" value="1"/>
</dbReference>
<dbReference type="InterPro" id="IPR054613">
    <property type="entry name" value="Peptidase_S78_dom"/>
</dbReference>
<keyword evidence="4" id="KW-0378">Hydrolase</keyword>
<dbReference type="NCBIfam" id="TIGR01554">
    <property type="entry name" value="major_cap_HK97"/>
    <property type="match status" value="1"/>
</dbReference>
<feature type="domain" description="Phage capsid-like C-terminal" evidence="6">
    <location>
        <begin position="247"/>
        <end position="521"/>
    </location>
</feature>
<keyword evidence="8" id="KW-1185">Reference proteome</keyword>
<protein>
    <submittedName>
        <fullName evidence="7">Phage major capsid protein</fullName>
    </submittedName>
</protein>
<organism evidence="7 8">
    <name type="scientific">Ciceribacter thiooxidans</name>
    <dbReference type="NCBI Taxonomy" id="1969821"/>
    <lineage>
        <taxon>Bacteria</taxon>
        <taxon>Pseudomonadati</taxon>
        <taxon>Pseudomonadota</taxon>
        <taxon>Alphaproteobacteria</taxon>
        <taxon>Hyphomicrobiales</taxon>
        <taxon>Rhizobiaceae</taxon>
        <taxon>Ciceribacter</taxon>
    </lineage>
</organism>
<evidence type="ECO:0000256" key="3">
    <source>
        <dbReference type="ARBA" id="ARBA00022670"/>
    </source>
</evidence>
<evidence type="ECO:0000259" key="5">
    <source>
        <dbReference type="Pfam" id="PF04586"/>
    </source>
</evidence>
<sequence length="524" mass="57091">MSEAAALPEVENREIKAEVSIDDTGTVTGIAWPFGKPDSIGDLIEPSAFNFAPEVPMLMEHDGRKVVGIWNSYAVTDKGLEVKGRLFVEGVDPAKQARRHMKAGVMSGLSIGYRLHEHKARPEGGRVLTSLTITEISLCRRPVHPDARTIEVKSIIEGNSMENELQNEPEQKSDPVVSADEIKALKDEIATIKAKMNRRPVAANNNHPDASNDNDERKAFVSYLRRGVERIAPEEAKALTVSTDANGGYLAPEEFGSELIKLLNEYSPIRNYARVVSISSPSIKYPRRVTGTAATWVDETSARTASGMTFEQVTLTPFELATFTDVSNQLLEDNAYGLEGELLADFAESFGRTEGVAFVKGTGVGQPNGIMTATGIKEVKTGLAAAFPATNPADVIIGMYHQIATSHAQNGAWLMNRNTLSVIRQWKDSTGRYLVLDPITAGGVMTLLGRPIVEMPDMDDIGAGKFPILFGDLSGYRIIDRVGLSTLRDPYSLAANGQVRFHARKRVGADLTHPDRFVKLKVSA</sequence>
<keyword evidence="2" id="KW-1188">Viral release from host cell</keyword>
<dbReference type="RefSeq" id="WP_182304466.1">
    <property type="nucleotide sequence ID" value="NZ_CP059896.1"/>
</dbReference>
<gene>
    <name evidence="7" type="ORF">ACFOHV_18715</name>
</gene>
<dbReference type="Proteomes" id="UP001595647">
    <property type="component" value="Unassembled WGS sequence"/>
</dbReference>
<dbReference type="InterPro" id="IPR054612">
    <property type="entry name" value="Phage_capsid-like_C"/>
</dbReference>
<evidence type="ECO:0000256" key="2">
    <source>
        <dbReference type="ARBA" id="ARBA00022612"/>
    </source>
</evidence>
<dbReference type="Pfam" id="PF05065">
    <property type="entry name" value="Phage_capsid"/>
    <property type="match status" value="1"/>
</dbReference>
<name>A0ABV7IA44_9HYPH</name>
<dbReference type="InterPro" id="IPR024455">
    <property type="entry name" value="Phage_capsid"/>
</dbReference>
<evidence type="ECO:0000256" key="1">
    <source>
        <dbReference type="ARBA" id="ARBA00004328"/>
    </source>
</evidence>
<dbReference type="EMBL" id="JBHRTG010000019">
    <property type="protein sequence ID" value="MFC3165322.1"/>
    <property type="molecule type" value="Genomic_DNA"/>
</dbReference>
<dbReference type="SUPFAM" id="SSF56563">
    <property type="entry name" value="Major capsid protein gp5"/>
    <property type="match status" value="1"/>
</dbReference>
<comment type="caution">
    <text evidence="7">The sequence shown here is derived from an EMBL/GenBank/DDBJ whole genome shotgun (WGS) entry which is preliminary data.</text>
</comment>
<evidence type="ECO:0000259" key="6">
    <source>
        <dbReference type="Pfam" id="PF05065"/>
    </source>
</evidence>